<accession>A0A2S4W2N2</accession>
<keyword evidence="4" id="KW-1185">Reference proteome</keyword>
<dbReference type="GO" id="GO:0006893">
    <property type="term" value="P:Golgi to plasma membrane transport"/>
    <property type="evidence" value="ECO:0007669"/>
    <property type="project" value="TreeGrafter"/>
</dbReference>
<dbReference type="AlphaFoldDB" id="A0A2S4W2N2"/>
<feature type="region of interest" description="Disordered" evidence="1">
    <location>
        <begin position="1"/>
        <end position="26"/>
    </location>
</feature>
<dbReference type="GO" id="GO:0000747">
    <property type="term" value="P:conjugation with cellular fusion"/>
    <property type="evidence" value="ECO:0007669"/>
    <property type="project" value="TreeGrafter"/>
</dbReference>
<evidence type="ECO:0000313" key="3">
    <source>
        <dbReference type="EMBL" id="POW16042.1"/>
    </source>
</evidence>
<feature type="compositionally biased region" description="Basic and acidic residues" evidence="1">
    <location>
        <begin position="1"/>
        <end position="11"/>
    </location>
</feature>
<evidence type="ECO:0000313" key="4">
    <source>
        <dbReference type="Proteomes" id="UP000239156"/>
    </source>
</evidence>
<reference evidence="3" key="1">
    <citation type="submission" date="2017-12" db="EMBL/GenBank/DDBJ databases">
        <title>Gene loss provides genomic basis for host adaptation in cereal stripe rust fungi.</title>
        <authorList>
            <person name="Xia C."/>
        </authorList>
    </citation>
    <scope>NUCLEOTIDE SEQUENCE [LARGE SCALE GENOMIC DNA]</scope>
    <source>
        <strain evidence="3">93-210</strain>
    </source>
</reference>
<dbReference type="VEuPathDB" id="FungiDB:PSHT_00735"/>
<feature type="region of interest" description="Disordered" evidence="1">
    <location>
        <begin position="243"/>
        <end position="269"/>
    </location>
</feature>
<feature type="compositionally biased region" description="Polar residues" evidence="1">
    <location>
        <begin position="198"/>
        <end position="215"/>
    </location>
</feature>
<dbReference type="PANTHER" id="PTHR47351">
    <property type="entry name" value="CHITIN BIOSYNTHESIS PROTEIN CHS5"/>
    <property type="match status" value="1"/>
</dbReference>
<sequence>MRYNPVKDPKAPIKNPKRLGTLPNPTSTKLSGLGLNSEYTFNLVMKTTGGSINSQQIKVKTNSLQDTSGINVGFGVILPGQRSTSSPKKQSNSSRVEMVRQDPNRYHTFRLDHGLPGTTSAKPSTFSSLAYQCALSVIDPKRWYRYLLIISKPYHHPCRVHQRGTPSGRPRSAGKPQINSSNPISPANNNEINSSSACRQNARANSAPASPTLSESGMLEDQSEENIHRSCIVVEDGGDVDNVHTAASIPSHHPHDHRFESTPSQNNNRNNTDAHLTNNWHSHLIIDSVIRFQRDWASIYVDNWLFCSSSMSLTIDLCVEIRANLA</sequence>
<dbReference type="Proteomes" id="UP000239156">
    <property type="component" value="Unassembled WGS sequence"/>
</dbReference>
<evidence type="ECO:0000259" key="2">
    <source>
        <dbReference type="Pfam" id="PF16893"/>
    </source>
</evidence>
<feature type="domain" description="Fibronectin type III" evidence="2">
    <location>
        <begin position="14"/>
        <end position="61"/>
    </location>
</feature>
<organism evidence="3 4">
    <name type="scientific">Puccinia striiformis</name>
    <dbReference type="NCBI Taxonomy" id="27350"/>
    <lineage>
        <taxon>Eukaryota</taxon>
        <taxon>Fungi</taxon>
        <taxon>Dikarya</taxon>
        <taxon>Basidiomycota</taxon>
        <taxon>Pucciniomycotina</taxon>
        <taxon>Pucciniomycetes</taxon>
        <taxon>Pucciniales</taxon>
        <taxon>Pucciniaceae</taxon>
        <taxon>Puccinia</taxon>
    </lineage>
</organism>
<dbReference type="EMBL" id="PKSL01000009">
    <property type="protein sequence ID" value="POW16042.1"/>
    <property type="molecule type" value="Genomic_DNA"/>
</dbReference>
<comment type="caution">
    <text evidence="3">The sequence shown here is derived from an EMBL/GenBank/DDBJ whole genome shotgun (WGS) entry which is preliminary data.</text>
</comment>
<dbReference type="InterPro" id="IPR052827">
    <property type="entry name" value="CHS_Export/Cell_Fusion_Reg"/>
</dbReference>
<name>A0A2S4W2N2_9BASI</name>
<dbReference type="VEuPathDB" id="FungiDB:PSTT_01579"/>
<proteinExistence type="predicted"/>
<feature type="region of interest" description="Disordered" evidence="1">
    <location>
        <begin position="157"/>
        <end position="222"/>
    </location>
</feature>
<dbReference type="Pfam" id="PF16893">
    <property type="entry name" value="fn3_2"/>
    <property type="match status" value="1"/>
</dbReference>
<gene>
    <name evidence="3" type="ORF">PSTT_01579</name>
</gene>
<dbReference type="PANTHER" id="PTHR47351:SF1">
    <property type="entry name" value="CHITIN BIOSYNTHESIS PROTEIN CHS5"/>
    <property type="match status" value="1"/>
</dbReference>
<protein>
    <recommendedName>
        <fullName evidence="2">Fibronectin type III domain-containing protein</fullName>
    </recommendedName>
</protein>
<dbReference type="GO" id="GO:0034044">
    <property type="term" value="C:exomer complex"/>
    <property type="evidence" value="ECO:0007669"/>
    <property type="project" value="TreeGrafter"/>
</dbReference>
<evidence type="ECO:0000256" key="1">
    <source>
        <dbReference type="SAM" id="MobiDB-lite"/>
    </source>
</evidence>
<feature type="compositionally biased region" description="Low complexity" evidence="1">
    <location>
        <begin position="178"/>
        <end position="197"/>
    </location>
</feature>
<dbReference type="InterPro" id="IPR031669">
    <property type="entry name" value="Fn3_2"/>
</dbReference>
<dbReference type="GO" id="GO:0005802">
    <property type="term" value="C:trans-Golgi network"/>
    <property type="evidence" value="ECO:0007669"/>
    <property type="project" value="TreeGrafter"/>
</dbReference>